<dbReference type="PANTHER" id="PTHR34116:SF2">
    <property type="entry name" value="THH1_TOM1_TOM3 DOMAIN-CONTAINING PROTEIN"/>
    <property type="match status" value="1"/>
</dbReference>
<feature type="transmembrane region" description="Helical" evidence="1">
    <location>
        <begin position="59"/>
        <end position="82"/>
    </location>
</feature>
<dbReference type="Proteomes" id="UP001472866">
    <property type="component" value="Chromosome 01"/>
</dbReference>
<evidence type="ECO:0000313" key="3">
    <source>
        <dbReference type="Proteomes" id="UP001472866"/>
    </source>
</evidence>
<proteinExistence type="predicted"/>
<dbReference type="PANTHER" id="PTHR34116">
    <property type="entry name" value="PLASMINOGEN ACTIVATOR INHIBITOR"/>
    <property type="match status" value="1"/>
</dbReference>
<feature type="transmembrane region" description="Helical" evidence="1">
    <location>
        <begin position="159"/>
        <end position="183"/>
    </location>
</feature>
<accession>A0AAX4P0W2</accession>
<feature type="transmembrane region" description="Helical" evidence="1">
    <location>
        <begin position="345"/>
        <end position="368"/>
    </location>
</feature>
<feature type="transmembrane region" description="Helical" evidence="1">
    <location>
        <begin position="272"/>
        <end position="294"/>
    </location>
</feature>
<protein>
    <submittedName>
        <fullName evidence="2">Uncharacterized protein</fullName>
    </submittedName>
</protein>
<keyword evidence="1" id="KW-1133">Transmembrane helix</keyword>
<sequence>MDDRRVRSLLQEEEAYDSSQMAPDTIDSGPPYDAVEVEVSPSNATVTVAEDTTLYQALIVQYASLALVVVLSVLFLIVLVVCARLARDTRPHPVLGLLTGTRLLLCSLAFLCSVVHILRLPLSTFAYGFGEPKDVVSGLVLNFGDIKIPPSTETLLCRIFLTSTSALPLPLFLLLVRNLLAFPFRDPPERPNASVLLRSLIMALPFALATLVGVWLEPLLNTFARPAYLEDTALPGWVYKVTAKDGECPAEASALYSQNSTVPVDELCTYCVYPVTVTAVSTCFVVTYLVLLVVFFQRSARVVKNSSLELRLRVVLLVFTAAIPLLLCCQAVSPIPSFSMVAAQVVWIANYALTAVVLGAGVGVLALWQMLDASAAIKHKALA</sequence>
<keyword evidence="3" id="KW-1185">Reference proteome</keyword>
<feature type="transmembrane region" description="Helical" evidence="1">
    <location>
        <begin position="195"/>
        <end position="216"/>
    </location>
</feature>
<name>A0AAX4P0W2_9CHLO</name>
<reference evidence="2 3" key="1">
    <citation type="submission" date="2024-03" db="EMBL/GenBank/DDBJ databases">
        <title>Complete genome sequence of the green alga Chloropicon roscoffensis RCC1871.</title>
        <authorList>
            <person name="Lemieux C."/>
            <person name="Pombert J.-F."/>
            <person name="Otis C."/>
            <person name="Turmel M."/>
        </authorList>
    </citation>
    <scope>NUCLEOTIDE SEQUENCE [LARGE SCALE GENOMIC DNA]</scope>
    <source>
        <strain evidence="2 3">RCC1871</strain>
    </source>
</reference>
<organism evidence="2 3">
    <name type="scientific">Chloropicon roscoffensis</name>
    <dbReference type="NCBI Taxonomy" id="1461544"/>
    <lineage>
        <taxon>Eukaryota</taxon>
        <taxon>Viridiplantae</taxon>
        <taxon>Chlorophyta</taxon>
        <taxon>Chloropicophyceae</taxon>
        <taxon>Chloropicales</taxon>
        <taxon>Chloropicaceae</taxon>
        <taxon>Chloropicon</taxon>
    </lineage>
</organism>
<keyword evidence="1" id="KW-0812">Transmembrane</keyword>
<feature type="transmembrane region" description="Helical" evidence="1">
    <location>
        <begin position="314"/>
        <end position="333"/>
    </location>
</feature>
<keyword evidence="1" id="KW-0472">Membrane</keyword>
<feature type="transmembrane region" description="Helical" evidence="1">
    <location>
        <begin position="94"/>
        <end position="118"/>
    </location>
</feature>
<evidence type="ECO:0000313" key="2">
    <source>
        <dbReference type="EMBL" id="WZN59356.1"/>
    </source>
</evidence>
<dbReference type="EMBL" id="CP151501">
    <property type="protein sequence ID" value="WZN59356.1"/>
    <property type="molecule type" value="Genomic_DNA"/>
</dbReference>
<dbReference type="AlphaFoldDB" id="A0AAX4P0W2"/>
<evidence type="ECO:0000256" key="1">
    <source>
        <dbReference type="SAM" id="Phobius"/>
    </source>
</evidence>
<gene>
    <name evidence="2" type="ORF">HKI87_01g08820</name>
</gene>